<protein>
    <recommendedName>
        <fullName evidence="1">Myb-like domain-containing protein</fullName>
    </recommendedName>
</protein>
<evidence type="ECO:0000313" key="2">
    <source>
        <dbReference type="EMBL" id="OBZ87883.1"/>
    </source>
</evidence>
<gene>
    <name evidence="2" type="ORF">A0J61_04064</name>
</gene>
<reference evidence="2 3" key="1">
    <citation type="submission" date="2016-03" db="EMBL/GenBank/DDBJ databases">
        <title>Choanephora cucurbitarum.</title>
        <authorList>
            <person name="Min B."/>
            <person name="Park H."/>
            <person name="Park J.-H."/>
            <person name="Shin H.-D."/>
            <person name="Choi I.-G."/>
        </authorList>
    </citation>
    <scope>NUCLEOTIDE SEQUENCE [LARGE SCALE GENOMIC DNA]</scope>
    <source>
        <strain evidence="2 3">KUS-F28377</strain>
    </source>
</reference>
<dbReference type="OrthoDB" id="2384577at2759"/>
<dbReference type="InterPro" id="IPR001005">
    <property type="entry name" value="SANT/Myb"/>
</dbReference>
<feature type="domain" description="Myb-like" evidence="1">
    <location>
        <begin position="194"/>
        <end position="250"/>
    </location>
</feature>
<name>A0A1C7NFI0_9FUNG</name>
<sequence>MIQPSCQAEQDAARGLVTLKGYRESQLNPTDLTKPNPSHMAHYPTPLSRSYGHSDINLPPVSLPPIQHSNSDETHSLPSIQTIMAPIWVLDSPVKSRHYPNKEMAYESHRSPLHLVNYQQYHHQHHHRHYHRFQPYPLSPNHSRDKTNCRHRAFIPQDTWMESDDSNDDSLPLNTIKEEEEEEGLAKYINKQGDIGREKPRWTQEMKASLFRVIVAHKGLSDMASFDWITIGQEVGRPGKACKDQWRRAILPKLQQSFEENDISESDMIPPFQ</sequence>
<dbReference type="EMBL" id="LUGH01000191">
    <property type="protein sequence ID" value="OBZ87883.1"/>
    <property type="molecule type" value="Genomic_DNA"/>
</dbReference>
<dbReference type="Proteomes" id="UP000093000">
    <property type="component" value="Unassembled WGS sequence"/>
</dbReference>
<dbReference type="InParanoid" id="A0A1C7NFI0"/>
<accession>A0A1C7NFI0</accession>
<keyword evidence="3" id="KW-1185">Reference proteome</keyword>
<dbReference type="PROSITE" id="PS50090">
    <property type="entry name" value="MYB_LIKE"/>
    <property type="match status" value="1"/>
</dbReference>
<comment type="caution">
    <text evidence="2">The sequence shown here is derived from an EMBL/GenBank/DDBJ whole genome shotgun (WGS) entry which is preliminary data.</text>
</comment>
<proteinExistence type="predicted"/>
<organism evidence="2 3">
    <name type="scientific">Choanephora cucurbitarum</name>
    <dbReference type="NCBI Taxonomy" id="101091"/>
    <lineage>
        <taxon>Eukaryota</taxon>
        <taxon>Fungi</taxon>
        <taxon>Fungi incertae sedis</taxon>
        <taxon>Mucoromycota</taxon>
        <taxon>Mucoromycotina</taxon>
        <taxon>Mucoromycetes</taxon>
        <taxon>Mucorales</taxon>
        <taxon>Mucorineae</taxon>
        <taxon>Choanephoraceae</taxon>
        <taxon>Choanephoroideae</taxon>
        <taxon>Choanephora</taxon>
    </lineage>
</organism>
<dbReference type="AlphaFoldDB" id="A0A1C7NFI0"/>
<evidence type="ECO:0000313" key="3">
    <source>
        <dbReference type="Proteomes" id="UP000093000"/>
    </source>
</evidence>
<evidence type="ECO:0000259" key="1">
    <source>
        <dbReference type="PROSITE" id="PS50090"/>
    </source>
</evidence>